<comment type="domain">
    <text evidence="12">Consists of 3 domains; the N-terminus binds the ribosome, the middle domain has PPIase activity, while the C-terminus has intrinsic chaperone activity on its own.</text>
</comment>
<evidence type="ECO:0000256" key="5">
    <source>
        <dbReference type="ARBA" id="ARBA00022618"/>
    </source>
</evidence>
<dbReference type="InterPro" id="IPR008881">
    <property type="entry name" value="Trigger_fac_ribosome-bd_bac"/>
</dbReference>
<dbReference type="Proteomes" id="UP000294881">
    <property type="component" value="Unassembled WGS sequence"/>
</dbReference>
<evidence type="ECO:0000256" key="9">
    <source>
        <dbReference type="ARBA" id="ARBA00023306"/>
    </source>
</evidence>
<accession>A0A4V2RXF9</accession>
<evidence type="ECO:0000256" key="10">
    <source>
        <dbReference type="ARBA" id="ARBA00024849"/>
    </source>
</evidence>
<dbReference type="Gene3D" id="1.10.3120.10">
    <property type="entry name" value="Trigger factor, C-terminal domain"/>
    <property type="match status" value="1"/>
</dbReference>
<organism evidence="16 17">
    <name type="scientific">Camelimonas lactis</name>
    <dbReference type="NCBI Taxonomy" id="659006"/>
    <lineage>
        <taxon>Bacteria</taxon>
        <taxon>Pseudomonadati</taxon>
        <taxon>Pseudomonadota</taxon>
        <taxon>Alphaproteobacteria</taxon>
        <taxon>Hyphomicrobiales</taxon>
        <taxon>Chelatococcaceae</taxon>
        <taxon>Camelimonas</taxon>
    </lineage>
</organism>
<keyword evidence="7 12" id="KW-0143">Chaperone</keyword>
<dbReference type="PANTHER" id="PTHR30560">
    <property type="entry name" value="TRIGGER FACTOR CHAPERONE AND PEPTIDYL-PROLYL CIS/TRANS ISOMERASE"/>
    <property type="match status" value="1"/>
</dbReference>
<feature type="domain" description="PPIase FKBP-type" evidence="15">
    <location>
        <begin position="171"/>
        <end position="251"/>
    </location>
</feature>
<dbReference type="InterPro" id="IPR036611">
    <property type="entry name" value="Trigger_fac_ribosome-bd_sf"/>
</dbReference>
<dbReference type="HAMAP" id="MF_00303">
    <property type="entry name" value="Trigger_factor_Tig"/>
    <property type="match status" value="1"/>
</dbReference>
<evidence type="ECO:0000256" key="2">
    <source>
        <dbReference type="ARBA" id="ARBA00005464"/>
    </source>
</evidence>
<dbReference type="NCBIfam" id="TIGR00115">
    <property type="entry name" value="tig"/>
    <property type="match status" value="1"/>
</dbReference>
<gene>
    <name evidence="12" type="primary">tig</name>
    <name evidence="16" type="ORF">EV666_10579</name>
</gene>
<dbReference type="RefSeq" id="WP_132005634.1">
    <property type="nucleotide sequence ID" value="NZ_JBHUNN010000002.1"/>
</dbReference>
<dbReference type="PANTHER" id="PTHR30560:SF3">
    <property type="entry name" value="TRIGGER FACTOR-LIKE PROTEIN TIG, CHLOROPLASTIC"/>
    <property type="match status" value="1"/>
</dbReference>
<dbReference type="GO" id="GO:0051301">
    <property type="term" value="P:cell division"/>
    <property type="evidence" value="ECO:0007669"/>
    <property type="project" value="UniProtKB-KW"/>
</dbReference>
<evidence type="ECO:0000256" key="14">
    <source>
        <dbReference type="RuleBase" id="RU003914"/>
    </source>
</evidence>
<dbReference type="OrthoDB" id="9767721at2"/>
<comment type="similarity">
    <text evidence="2 12 14">Belongs to the FKBP-type PPIase family. Tig subfamily.</text>
</comment>
<dbReference type="Gene3D" id="3.30.70.1050">
    <property type="entry name" value="Trigger factor ribosome-binding domain"/>
    <property type="match status" value="1"/>
</dbReference>
<keyword evidence="8 12" id="KW-0413">Isomerase</keyword>
<dbReference type="InterPro" id="IPR037041">
    <property type="entry name" value="Trigger_fac_C_sf"/>
</dbReference>
<dbReference type="InterPro" id="IPR008880">
    <property type="entry name" value="Trigger_fac_C"/>
</dbReference>
<dbReference type="Pfam" id="PF00254">
    <property type="entry name" value="FKBP_C"/>
    <property type="match status" value="1"/>
</dbReference>
<evidence type="ECO:0000256" key="7">
    <source>
        <dbReference type="ARBA" id="ARBA00023186"/>
    </source>
</evidence>
<dbReference type="Pfam" id="PF05698">
    <property type="entry name" value="Trigger_C"/>
    <property type="match status" value="1"/>
</dbReference>
<dbReference type="AlphaFoldDB" id="A0A4V2RXF9"/>
<dbReference type="InterPro" id="IPR027304">
    <property type="entry name" value="Trigger_fact/SurA_dom_sf"/>
</dbReference>
<sequence length="453" mass="50201">MQATQTNSEGLKREFKVVVPASELETRLVNELNALKDKVRINGFRPGKVPMTHMRRTYGRQVMVDIVQNAVNEANQQIVSENNLRLAMEPKVNLPEAREDVDAVIDAKADLSYTVALEILPTFEIADVSGVELEREVAEVTDAELDDALTRMAKQNRTFTARAEGEAAGDGDRVTINFVGKIDGEAFPGGSGDDVPVEIGSGSFIPGFEEQLVGVKAGDEKVVTATFPEDYQAAHLAGKTAEFDVKVISVEAGGEALVNDELGKSFGMDDLEALRNALRERIGVDFQAQSRRKVKRKLLDALDKLYSFELPPTLVQQEFDGVWQGVTAEMAQANRSFEDEGTTEDAAREEYRGIAERRVRLGLVLAEIGDKAEIKITEDELTRALIDRARQFPGQEKMVWDFYQKNPQALAELRAPIFEEKVVDHLLGQAKVVDKTVSKEELFKEDEEDADKA</sequence>
<keyword evidence="17" id="KW-1185">Reference proteome</keyword>
<keyword evidence="9 12" id="KW-0131">Cell cycle</keyword>
<evidence type="ECO:0000256" key="11">
    <source>
        <dbReference type="ARBA" id="ARBA00029986"/>
    </source>
</evidence>
<keyword evidence="6 12" id="KW-0697">Rotamase</keyword>
<reference evidence="16 17" key="1">
    <citation type="submission" date="2019-03" db="EMBL/GenBank/DDBJ databases">
        <title>Genomic Encyclopedia of Type Strains, Phase IV (KMG-IV): sequencing the most valuable type-strain genomes for metagenomic binning, comparative biology and taxonomic classification.</title>
        <authorList>
            <person name="Goeker M."/>
        </authorList>
    </citation>
    <scope>NUCLEOTIDE SEQUENCE [LARGE SCALE GENOMIC DNA]</scope>
    <source>
        <strain evidence="16 17">DSM 22958</strain>
    </source>
</reference>
<dbReference type="PROSITE" id="PS50059">
    <property type="entry name" value="FKBP_PPIASE"/>
    <property type="match status" value="1"/>
</dbReference>
<protein>
    <recommendedName>
        <fullName evidence="4 12">Trigger factor</fullName>
        <shortName evidence="12">TF</shortName>
        <ecNumber evidence="3 12">5.2.1.8</ecNumber>
    </recommendedName>
    <alternativeName>
        <fullName evidence="11 12">PPIase</fullName>
    </alternativeName>
</protein>
<evidence type="ECO:0000256" key="1">
    <source>
        <dbReference type="ARBA" id="ARBA00000971"/>
    </source>
</evidence>
<comment type="caution">
    <text evidence="16">The sequence shown here is derived from an EMBL/GenBank/DDBJ whole genome shotgun (WGS) entry which is preliminary data.</text>
</comment>
<dbReference type="Gene3D" id="3.10.50.40">
    <property type="match status" value="1"/>
</dbReference>
<dbReference type="GO" id="GO:0051083">
    <property type="term" value="P:'de novo' cotranslational protein folding"/>
    <property type="evidence" value="ECO:0007669"/>
    <property type="project" value="TreeGrafter"/>
</dbReference>
<comment type="catalytic activity">
    <reaction evidence="1 12 13">
        <text>[protein]-peptidylproline (omega=180) = [protein]-peptidylproline (omega=0)</text>
        <dbReference type="Rhea" id="RHEA:16237"/>
        <dbReference type="Rhea" id="RHEA-COMP:10747"/>
        <dbReference type="Rhea" id="RHEA-COMP:10748"/>
        <dbReference type="ChEBI" id="CHEBI:83833"/>
        <dbReference type="ChEBI" id="CHEBI:83834"/>
        <dbReference type="EC" id="5.2.1.8"/>
    </reaction>
</comment>
<evidence type="ECO:0000313" key="16">
    <source>
        <dbReference type="EMBL" id="TCO13709.1"/>
    </source>
</evidence>
<evidence type="ECO:0000256" key="8">
    <source>
        <dbReference type="ARBA" id="ARBA00023235"/>
    </source>
</evidence>
<keyword evidence="5 12" id="KW-0132">Cell division</keyword>
<keyword evidence="12" id="KW-0963">Cytoplasm</keyword>
<comment type="function">
    <text evidence="10 12">Involved in protein export. Acts as a chaperone by maintaining the newly synthesized protein in an open conformation. Functions as a peptidyl-prolyl cis-trans isomerase.</text>
</comment>
<dbReference type="PIRSF" id="PIRSF003095">
    <property type="entry name" value="Trigger_factor"/>
    <property type="match status" value="1"/>
</dbReference>
<dbReference type="SUPFAM" id="SSF109998">
    <property type="entry name" value="Triger factor/SurA peptide-binding domain-like"/>
    <property type="match status" value="1"/>
</dbReference>
<dbReference type="GO" id="GO:0005737">
    <property type="term" value="C:cytoplasm"/>
    <property type="evidence" value="ECO:0007669"/>
    <property type="project" value="UniProtKB-SubCell"/>
</dbReference>
<dbReference type="GO" id="GO:0043335">
    <property type="term" value="P:protein unfolding"/>
    <property type="evidence" value="ECO:0007669"/>
    <property type="project" value="TreeGrafter"/>
</dbReference>
<comment type="subcellular location">
    <subcellularLocation>
        <location evidence="12">Cytoplasm</location>
    </subcellularLocation>
    <text evidence="12">About half TF is bound to the ribosome near the polypeptide exit tunnel while the other half is free in the cytoplasm.</text>
</comment>
<dbReference type="SUPFAM" id="SSF102735">
    <property type="entry name" value="Trigger factor ribosome-binding domain"/>
    <property type="match status" value="1"/>
</dbReference>
<evidence type="ECO:0000259" key="15">
    <source>
        <dbReference type="PROSITE" id="PS50059"/>
    </source>
</evidence>
<dbReference type="Pfam" id="PF05697">
    <property type="entry name" value="Trigger_N"/>
    <property type="match status" value="1"/>
</dbReference>
<evidence type="ECO:0000256" key="12">
    <source>
        <dbReference type="HAMAP-Rule" id="MF_00303"/>
    </source>
</evidence>
<name>A0A4V2RXF9_9HYPH</name>
<evidence type="ECO:0000256" key="6">
    <source>
        <dbReference type="ARBA" id="ARBA00023110"/>
    </source>
</evidence>
<dbReference type="EMBL" id="SLWL01000005">
    <property type="protein sequence ID" value="TCO13709.1"/>
    <property type="molecule type" value="Genomic_DNA"/>
</dbReference>
<dbReference type="InterPro" id="IPR046357">
    <property type="entry name" value="PPIase_dom_sf"/>
</dbReference>
<dbReference type="InterPro" id="IPR005215">
    <property type="entry name" value="Trig_fac"/>
</dbReference>
<evidence type="ECO:0000313" key="17">
    <source>
        <dbReference type="Proteomes" id="UP000294881"/>
    </source>
</evidence>
<evidence type="ECO:0000256" key="4">
    <source>
        <dbReference type="ARBA" id="ARBA00016902"/>
    </source>
</evidence>
<evidence type="ECO:0000256" key="3">
    <source>
        <dbReference type="ARBA" id="ARBA00013194"/>
    </source>
</evidence>
<dbReference type="FunFam" id="3.10.50.40:FF:000001">
    <property type="entry name" value="Trigger factor"/>
    <property type="match status" value="1"/>
</dbReference>
<proteinExistence type="inferred from homology"/>
<evidence type="ECO:0000256" key="13">
    <source>
        <dbReference type="PROSITE-ProRule" id="PRU00277"/>
    </source>
</evidence>
<dbReference type="SUPFAM" id="SSF54534">
    <property type="entry name" value="FKBP-like"/>
    <property type="match status" value="1"/>
</dbReference>
<dbReference type="InterPro" id="IPR001179">
    <property type="entry name" value="PPIase_FKBP_dom"/>
</dbReference>
<dbReference type="EC" id="5.2.1.8" evidence="3 12"/>
<dbReference type="GO" id="GO:0003755">
    <property type="term" value="F:peptidyl-prolyl cis-trans isomerase activity"/>
    <property type="evidence" value="ECO:0007669"/>
    <property type="project" value="UniProtKB-UniRule"/>
</dbReference>
<dbReference type="GO" id="GO:0044183">
    <property type="term" value="F:protein folding chaperone"/>
    <property type="evidence" value="ECO:0007669"/>
    <property type="project" value="TreeGrafter"/>
</dbReference>
<dbReference type="GO" id="GO:0015031">
    <property type="term" value="P:protein transport"/>
    <property type="evidence" value="ECO:0007669"/>
    <property type="project" value="UniProtKB-UniRule"/>
</dbReference>
<dbReference type="GO" id="GO:0043022">
    <property type="term" value="F:ribosome binding"/>
    <property type="evidence" value="ECO:0007669"/>
    <property type="project" value="TreeGrafter"/>
</dbReference>